<evidence type="ECO:0000256" key="1">
    <source>
        <dbReference type="ARBA" id="ARBA00004141"/>
    </source>
</evidence>
<proteinExistence type="inferred from homology"/>
<feature type="domain" description="CSC1/OSCA1-like cytosolic" evidence="13">
    <location>
        <begin position="187"/>
        <end position="338"/>
    </location>
</feature>
<evidence type="ECO:0000256" key="4">
    <source>
        <dbReference type="ARBA" id="ARBA00022692"/>
    </source>
</evidence>
<evidence type="ECO:0000256" key="2">
    <source>
        <dbReference type="ARBA" id="ARBA00007779"/>
    </source>
</evidence>
<comment type="caution">
    <text evidence="14">The sequence shown here is derived from an EMBL/GenBank/DDBJ whole genome shotgun (WGS) entry which is preliminary data.</text>
</comment>
<dbReference type="GO" id="GO:0005227">
    <property type="term" value="F:calcium-activated cation channel activity"/>
    <property type="evidence" value="ECO:0007669"/>
    <property type="project" value="InterPro"/>
</dbReference>
<evidence type="ECO:0000259" key="12">
    <source>
        <dbReference type="Pfam" id="PF13967"/>
    </source>
</evidence>
<name>A0A8J4QJ51_9ROSI</name>
<keyword evidence="6 10" id="KW-1133">Transmembrane helix</keyword>
<evidence type="ECO:0000259" key="13">
    <source>
        <dbReference type="Pfam" id="PF14703"/>
    </source>
</evidence>
<evidence type="ECO:0000313" key="15">
    <source>
        <dbReference type="Proteomes" id="UP000737018"/>
    </source>
</evidence>
<evidence type="ECO:0008006" key="16">
    <source>
        <dbReference type="Google" id="ProtNLM"/>
    </source>
</evidence>
<feature type="transmembrane region" description="Helical" evidence="10">
    <location>
        <begin position="539"/>
        <end position="567"/>
    </location>
</feature>
<evidence type="ECO:0000259" key="11">
    <source>
        <dbReference type="Pfam" id="PF02714"/>
    </source>
</evidence>
<dbReference type="OrthoDB" id="1689567at2759"/>
<feature type="transmembrane region" description="Helical" evidence="10">
    <location>
        <begin position="145"/>
        <end position="164"/>
    </location>
</feature>
<reference evidence="14" key="1">
    <citation type="submission" date="2020-03" db="EMBL/GenBank/DDBJ databases">
        <title>Castanea mollissima Vanexum genome sequencing.</title>
        <authorList>
            <person name="Staton M."/>
        </authorList>
    </citation>
    <scope>NUCLEOTIDE SEQUENCE</scope>
    <source>
        <tissue evidence="14">Leaf</tissue>
    </source>
</reference>
<dbReference type="InterPro" id="IPR032880">
    <property type="entry name" value="CSC1/OSCA1-like_N"/>
</dbReference>
<dbReference type="EMBL" id="JRKL02008486">
    <property type="protein sequence ID" value="KAF3946876.1"/>
    <property type="molecule type" value="Genomic_DNA"/>
</dbReference>
<dbReference type="PANTHER" id="PTHR13018">
    <property type="entry name" value="PROBABLE MEMBRANE PROTEIN DUF221-RELATED"/>
    <property type="match status" value="1"/>
</dbReference>
<feature type="transmembrane region" description="Helical" evidence="10">
    <location>
        <begin position="84"/>
        <end position="107"/>
    </location>
</feature>
<dbReference type="GO" id="GO:0005886">
    <property type="term" value="C:plasma membrane"/>
    <property type="evidence" value="ECO:0007669"/>
    <property type="project" value="TreeGrafter"/>
</dbReference>
<feature type="domain" description="CSC1/OSCA1-like 7TM region" evidence="11">
    <location>
        <begin position="339"/>
        <end position="606"/>
    </location>
</feature>
<keyword evidence="3" id="KW-0813">Transport</keyword>
<feature type="transmembrane region" description="Helical" evidence="10">
    <location>
        <begin position="475"/>
        <end position="494"/>
    </location>
</feature>
<dbReference type="Pfam" id="PF02714">
    <property type="entry name" value="RSN1_7TM"/>
    <property type="match status" value="1"/>
</dbReference>
<keyword evidence="5" id="KW-0106">Calcium</keyword>
<evidence type="ECO:0000256" key="5">
    <source>
        <dbReference type="ARBA" id="ARBA00022837"/>
    </source>
</evidence>
<keyword evidence="15" id="KW-1185">Reference proteome</keyword>
<evidence type="ECO:0000256" key="7">
    <source>
        <dbReference type="ARBA" id="ARBA00023065"/>
    </source>
</evidence>
<dbReference type="InterPro" id="IPR027815">
    <property type="entry name" value="CSC1/OSCA1-like_cyt"/>
</dbReference>
<feature type="transmembrane region" description="Helical" evidence="10">
    <location>
        <begin position="385"/>
        <end position="406"/>
    </location>
</feature>
<dbReference type="Pfam" id="PF14703">
    <property type="entry name" value="PHM7_cyt"/>
    <property type="match status" value="1"/>
</dbReference>
<dbReference type="InterPro" id="IPR003864">
    <property type="entry name" value="CSC1/OSCA1-like_7TM"/>
</dbReference>
<dbReference type="InterPro" id="IPR045122">
    <property type="entry name" value="Csc1-like"/>
</dbReference>
<sequence>MDFSSFLTSLGTSFLIFVVLMLLFAWLSSKPGNSVIYYPNRILKGLDQHEGGPRTRNPFAWIHEAMSSTEQDVISASGYDTAVYFVYLSTVLGILVLSGLVLLPVLLPVAATDDGVKTASTTSNGTFSDLDKLSMGNVKVKSSRLWAFMLATYWVSFVTYFLLWKAYKHVSGLRADALMSPEVRAEQFAILVRDIPPVPEGQTRKEQVDSYFKRIYPESFYRSMVVTDNKVVNKLWEDLQGYKKKLARAEAVYALSKKTGKPEGARPTNKIGFLGLIGKKVDSIEYYNEKINEVTPKLESEQKDTLREKQLDAALVFFSSRVAAASAAQSLHAQMRQVRQYVIYVVVALTILFFMIPIGFISALTTLQNLKKYLPFLKPIVDLDALKSVLEAYLPQLALIIFLALLPKLLHSLSKAEGIPSESHVVRAASGKYFYFIVLNVFIGLTVGGTLFSTFKSIQNKPDSLPDLLAAGLPLNATFFLTFVALRFFVGYGLELSRLVPLIIFHLKKKYLCKTEAEVKEAWFPGDLKYGTRFPGDMLIVTIVLCYSVIAPIIIPFGVVYFGLGWLILRNQALKVYVPAYESYGRMWPHMHTRILAALILYQITIKKFYRFFRDTALEVACRDLKENPNMEQVFRSYIPPSLSTDKIDDDQFEDALSQVSRSTSFV</sequence>
<feature type="transmembrane region" description="Helical" evidence="10">
    <location>
        <begin position="6"/>
        <end position="27"/>
    </location>
</feature>
<dbReference type="Pfam" id="PF13967">
    <property type="entry name" value="RSN1_TM"/>
    <property type="match status" value="1"/>
</dbReference>
<keyword evidence="8 10" id="KW-0472">Membrane</keyword>
<organism evidence="14 15">
    <name type="scientific">Castanea mollissima</name>
    <name type="common">Chinese chestnut</name>
    <dbReference type="NCBI Taxonomy" id="60419"/>
    <lineage>
        <taxon>Eukaryota</taxon>
        <taxon>Viridiplantae</taxon>
        <taxon>Streptophyta</taxon>
        <taxon>Embryophyta</taxon>
        <taxon>Tracheophyta</taxon>
        <taxon>Spermatophyta</taxon>
        <taxon>Magnoliopsida</taxon>
        <taxon>eudicotyledons</taxon>
        <taxon>Gunneridae</taxon>
        <taxon>Pentapetalae</taxon>
        <taxon>rosids</taxon>
        <taxon>fabids</taxon>
        <taxon>Fagales</taxon>
        <taxon>Fagaceae</taxon>
        <taxon>Castanea</taxon>
    </lineage>
</organism>
<gene>
    <name evidence="14" type="ORF">CMV_026905</name>
</gene>
<protein>
    <recommendedName>
        <fullName evidence="16">CSC1-like protein ERD4</fullName>
    </recommendedName>
</protein>
<evidence type="ECO:0000256" key="10">
    <source>
        <dbReference type="SAM" id="Phobius"/>
    </source>
</evidence>
<evidence type="ECO:0000256" key="8">
    <source>
        <dbReference type="ARBA" id="ARBA00023136"/>
    </source>
</evidence>
<evidence type="ECO:0000256" key="3">
    <source>
        <dbReference type="ARBA" id="ARBA00022448"/>
    </source>
</evidence>
<keyword evidence="7" id="KW-0406">Ion transport</keyword>
<dbReference type="PANTHER" id="PTHR13018:SF100">
    <property type="entry name" value="CSC1-LIKE PROTEIN ERD4"/>
    <property type="match status" value="1"/>
</dbReference>
<comment type="subcellular location">
    <subcellularLocation>
        <location evidence="1">Membrane</location>
        <topology evidence="1">Multi-pass membrane protein</topology>
    </subcellularLocation>
</comment>
<dbReference type="AlphaFoldDB" id="A0A8J4QJ51"/>
<keyword evidence="4 10" id="KW-0812">Transmembrane</keyword>
<dbReference type="Proteomes" id="UP000737018">
    <property type="component" value="Unassembled WGS sequence"/>
</dbReference>
<keyword evidence="9" id="KW-0407">Ion channel</keyword>
<feature type="domain" description="CSC1/OSCA1-like N-terminal transmembrane" evidence="12">
    <location>
        <begin position="5"/>
        <end position="165"/>
    </location>
</feature>
<feature type="transmembrane region" description="Helical" evidence="10">
    <location>
        <begin position="433"/>
        <end position="455"/>
    </location>
</feature>
<feature type="transmembrane region" description="Helical" evidence="10">
    <location>
        <begin position="341"/>
        <end position="365"/>
    </location>
</feature>
<evidence type="ECO:0000256" key="6">
    <source>
        <dbReference type="ARBA" id="ARBA00022989"/>
    </source>
</evidence>
<accession>A0A8J4QJ51</accession>
<comment type="similarity">
    <text evidence="2">Belongs to the CSC1 (TC 1.A.17) family.</text>
</comment>
<evidence type="ECO:0000313" key="14">
    <source>
        <dbReference type="EMBL" id="KAF3946876.1"/>
    </source>
</evidence>
<evidence type="ECO:0000256" key="9">
    <source>
        <dbReference type="ARBA" id="ARBA00023303"/>
    </source>
</evidence>